<dbReference type="InterPro" id="IPR019885">
    <property type="entry name" value="Tscrpt_reg_HTH_AsnC-type_CS"/>
</dbReference>
<evidence type="ECO:0000256" key="5">
    <source>
        <dbReference type="ARBA" id="ARBA00039227"/>
    </source>
</evidence>
<keyword evidence="1" id="KW-0805">Transcription regulation</keyword>
<dbReference type="InterPro" id="IPR036390">
    <property type="entry name" value="WH_DNA-bd_sf"/>
</dbReference>
<dbReference type="PANTHER" id="PTHR30154">
    <property type="entry name" value="LEUCINE-RESPONSIVE REGULATORY PROTEIN"/>
    <property type="match status" value="1"/>
</dbReference>
<dbReference type="InterPro" id="IPR000485">
    <property type="entry name" value="AsnC-type_HTH_dom"/>
</dbReference>
<evidence type="ECO:0000256" key="1">
    <source>
        <dbReference type="ARBA" id="ARBA00023015"/>
    </source>
</evidence>
<sequence>MEMDKFNEIILQELLQDGRISNVELAEKIGLSPSACLRRVQELESKGVIKGYRAILDGELLGVQFIAYVGVGLRDHSTPSQRAFEEAIELADEVKECHNVTGTFEYLLRVETTNLQAYKTFHADVLGAIPQVSNITTHVVMDSTKDERA</sequence>
<keyword evidence="3" id="KW-0010">Activator</keyword>
<dbReference type="InterPro" id="IPR011991">
    <property type="entry name" value="ArsR-like_HTH"/>
</dbReference>
<dbReference type="Gene3D" id="1.10.10.10">
    <property type="entry name" value="Winged helix-like DNA-binding domain superfamily/Winged helix DNA-binding domain"/>
    <property type="match status" value="1"/>
</dbReference>
<dbReference type="InterPro" id="IPR019888">
    <property type="entry name" value="Tscrpt_reg_AsnC-like"/>
</dbReference>
<dbReference type="Gene3D" id="3.30.70.920">
    <property type="match status" value="1"/>
</dbReference>
<dbReference type="InterPro" id="IPR036388">
    <property type="entry name" value="WH-like_DNA-bd_sf"/>
</dbReference>
<dbReference type="CDD" id="cd00090">
    <property type="entry name" value="HTH_ARSR"/>
    <property type="match status" value="1"/>
</dbReference>
<dbReference type="EMBL" id="AUXX01000045">
    <property type="protein sequence ID" value="KZN61742.1"/>
    <property type="molecule type" value="Genomic_DNA"/>
</dbReference>
<dbReference type="PATRIC" id="fig|1365257.3.peg.4649"/>
<evidence type="ECO:0000256" key="4">
    <source>
        <dbReference type="ARBA" id="ARBA00023163"/>
    </source>
</evidence>
<dbReference type="PRINTS" id="PR00033">
    <property type="entry name" value="HTHASNC"/>
</dbReference>
<dbReference type="PANTHER" id="PTHR30154:SF0">
    <property type="entry name" value="LEUCINE-RESPONSIVE REGULATORY PROTEIN"/>
    <property type="match status" value="1"/>
</dbReference>
<dbReference type="GO" id="GO:0006524">
    <property type="term" value="P:alanine catabolic process"/>
    <property type="evidence" value="ECO:0007669"/>
    <property type="project" value="TreeGrafter"/>
</dbReference>
<dbReference type="GO" id="GO:0043565">
    <property type="term" value="F:sequence-specific DNA binding"/>
    <property type="evidence" value="ECO:0007669"/>
    <property type="project" value="InterPro"/>
</dbReference>
<reference evidence="7 8" key="1">
    <citation type="submission" date="2013-07" db="EMBL/GenBank/DDBJ databases">
        <title>Comparative Genomic and Metabolomic Analysis of Twelve Strains of Pseudoalteromonas luteoviolacea.</title>
        <authorList>
            <person name="Vynne N.G."/>
            <person name="Mansson M."/>
            <person name="Gram L."/>
        </authorList>
    </citation>
    <scope>NUCLEOTIDE SEQUENCE [LARGE SCALE GENOMIC DNA]</scope>
    <source>
        <strain evidence="7 8">S4060-1</strain>
    </source>
</reference>
<feature type="domain" description="HTH asnC-type" evidence="6">
    <location>
        <begin position="3"/>
        <end position="64"/>
    </location>
</feature>
<dbReference type="Pfam" id="PF13412">
    <property type="entry name" value="HTH_24"/>
    <property type="match status" value="1"/>
</dbReference>
<name>A0A167JVV9_9GAMM</name>
<evidence type="ECO:0000259" key="6">
    <source>
        <dbReference type="PROSITE" id="PS50956"/>
    </source>
</evidence>
<evidence type="ECO:0000313" key="7">
    <source>
        <dbReference type="EMBL" id="KZN61742.1"/>
    </source>
</evidence>
<gene>
    <name evidence="7" type="ORF">N478_06655</name>
</gene>
<evidence type="ECO:0000256" key="2">
    <source>
        <dbReference type="ARBA" id="ARBA00023125"/>
    </source>
</evidence>
<dbReference type="AlphaFoldDB" id="A0A167JVV9"/>
<comment type="caution">
    <text evidence="7">The sequence shown here is derived from an EMBL/GenBank/DDBJ whole genome shotgun (WGS) entry which is preliminary data.</text>
</comment>
<dbReference type="Proteomes" id="UP000076661">
    <property type="component" value="Unassembled WGS sequence"/>
</dbReference>
<dbReference type="SUPFAM" id="SSF46785">
    <property type="entry name" value="Winged helix' DNA-binding domain"/>
    <property type="match status" value="1"/>
</dbReference>
<dbReference type="GO" id="GO:0005829">
    <property type="term" value="C:cytosol"/>
    <property type="evidence" value="ECO:0007669"/>
    <property type="project" value="TreeGrafter"/>
</dbReference>
<organism evidence="7 8">
    <name type="scientific">Pseudoalteromonas luteoviolacea S4060-1</name>
    <dbReference type="NCBI Taxonomy" id="1365257"/>
    <lineage>
        <taxon>Bacteria</taxon>
        <taxon>Pseudomonadati</taxon>
        <taxon>Pseudomonadota</taxon>
        <taxon>Gammaproteobacteria</taxon>
        <taxon>Alteromonadales</taxon>
        <taxon>Pseudoalteromonadaceae</taxon>
        <taxon>Pseudoalteromonas</taxon>
    </lineage>
</organism>
<evidence type="ECO:0000256" key="3">
    <source>
        <dbReference type="ARBA" id="ARBA00023159"/>
    </source>
</evidence>
<dbReference type="InterPro" id="IPR011008">
    <property type="entry name" value="Dimeric_a/b-barrel"/>
</dbReference>
<keyword evidence="4" id="KW-0804">Transcription</keyword>
<dbReference type="SUPFAM" id="SSF54909">
    <property type="entry name" value="Dimeric alpha+beta barrel"/>
    <property type="match status" value="1"/>
</dbReference>
<dbReference type="GO" id="GO:0006355">
    <property type="term" value="P:regulation of DNA-templated transcription"/>
    <property type="evidence" value="ECO:0007669"/>
    <property type="project" value="UniProtKB-ARBA"/>
</dbReference>
<dbReference type="GO" id="GO:0043201">
    <property type="term" value="P:response to L-leucine"/>
    <property type="evidence" value="ECO:0007669"/>
    <property type="project" value="TreeGrafter"/>
</dbReference>
<dbReference type="Pfam" id="PF01037">
    <property type="entry name" value="AsnC_trans_reg"/>
    <property type="match status" value="1"/>
</dbReference>
<accession>A0A167JVV9</accession>
<evidence type="ECO:0000313" key="8">
    <source>
        <dbReference type="Proteomes" id="UP000076661"/>
    </source>
</evidence>
<protein>
    <recommendedName>
        <fullName evidence="5">Leucine-responsive regulatory protein</fullName>
    </recommendedName>
</protein>
<dbReference type="PROSITE" id="PS00519">
    <property type="entry name" value="HTH_ASNC_1"/>
    <property type="match status" value="1"/>
</dbReference>
<dbReference type="InterPro" id="IPR019887">
    <property type="entry name" value="Tscrpt_reg_AsnC/Lrp_C"/>
</dbReference>
<proteinExistence type="predicted"/>
<dbReference type="PROSITE" id="PS50956">
    <property type="entry name" value="HTH_ASNC_2"/>
    <property type="match status" value="1"/>
</dbReference>
<dbReference type="SMART" id="SM00344">
    <property type="entry name" value="HTH_ASNC"/>
    <property type="match status" value="1"/>
</dbReference>
<keyword evidence="2" id="KW-0238">DNA-binding</keyword>